<evidence type="ECO:0000313" key="2">
    <source>
        <dbReference type="EMBL" id="KAJ3838560.1"/>
    </source>
</evidence>
<accession>A0AA38UEW7</accession>
<sequence>MEIDHYYTQRDILSTPPRASSTPVRNAGKIRIPPLDFIRQPGSIFCDLPGSDDEPEGHGEDDAQQFLDSLEFDPHDMMIPIPKPRKIAGTRRVVSAQNARMTVGKSVGSTAGKQDPTGSAAPLPTPESFQSITATRNLTGTSFEELRAECYAQSRIATGAPPAPSTPISIDAYGMFQPARSIPPQFQPSVIEHKSHAYATTYPDDVEMSDV</sequence>
<dbReference type="EMBL" id="MU806176">
    <property type="protein sequence ID" value="KAJ3838560.1"/>
    <property type="molecule type" value="Genomic_DNA"/>
</dbReference>
<gene>
    <name evidence="2" type="ORF">F5878DRAFT_165277</name>
</gene>
<reference evidence="2" key="1">
    <citation type="submission" date="2022-08" db="EMBL/GenBank/DDBJ databases">
        <authorList>
            <consortium name="DOE Joint Genome Institute"/>
            <person name="Min B."/>
            <person name="Riley R."/>
            <person name="Sierra-Patev S."/>
            <person name="Naranjo-Ortiz M."/>
            <person name="Looney B."/>
            <person name="Konkel Z."/>
            <person name="Slot J.C."/>
            <person name="Sakamoto Y."/>
            <person name="Steenwyk J.L."/>
            <person name="Rokas A."/>
            <person name="Carro J."/>
            <person name="Camarero S."/>
            <person name="Ferreira P."/>
            <person name="Molpeceres G."/>
            <person name="Ruiz-Duenas F.J."/>
            <person name="Serrano A."/>
            <person name="Henrissat B."/>
            <person name="Drula E."/>
            <person name="Hughes K.W."/>
            <person name="Mata J.L."/>
            <person name="Ishikawa N.K."/>
            <person name="Vargas-Isla R."/>
            <person name="Ushijima S."/>
            <person name="Smith C.A."/>
            <person name="Ahrendt S."/>
            <person name="Andreopoulos W."/>
            <person name="He G."/>
            <person name="Labutti K."/>
            <person name="Lipzen A."/>
            <person name="Ng V."/>
            <person name="Sandor L."/>
            <person name="Barry K."/>
            <person name="Martinez A.T."/>
            <person name="Xiao Y."/>
            <person name="Gibbons J.G."/>
            <person name="Terashima K."/>
            <person name="Hibbett D.S."/>
            <person name="Grigoriev I.V."/>
        </authorList>
    </citation>
    <scope>NUCLEOTIDE SEQUENCE</scope>
    <source>
        <strain evidence="2">TFB9207</strain>
    </source>
</reference>
<comment type="caution">
    <text evidence="2">The sequence shown here is derived from an EMBL/GenBank/DDBJ whole genome shotgun (WGS) entry which is preliminary data.</text>
</comment>
<proteinExistence type="predicted"/>
<feature type="region of interest" description="Disordered" evidence="1">
    <location>
        <begin position="104"/>
        <end position="127"/>
    </location>
</feature>
<dbReference type="AlphaFoldDB" id="A0AA38UEW7"/>
<name>A0AA38UEW7_9AGAR</name>
<dbReference type="Proteomes" id="UP001163846">
    <property type="component" value="Unassembled WGS sequence"/>
</dbReference>
<evidence type="ECO:0000313" key="3">
    <source>
        <dbReference type="Proteomes" id="UP001163846"/>
    </source>
</evidence>
<evidence type="ECO:0000256" key="1">
    <source>
        <dbReference type="SAM" id="MobiDB-lite"/>
    </source>
</evidence>
<organism evidence="2 3">
    <name type="scientific">Lentinula raphanica</name>
    <dbReference type="NCBI Taxonomy" id="153919"/>
    <lineage>
        <taxon>Eukaryota</taxon>
        <taxon>Fungi</taxon>
        <taxon>Dikarya</taxon>
        <taxon>Basidiomycota</taxon>
        <taxon>Agaricomycotina</taxon>
        <taxon>Agaricomycetes</taxon>
        <taxon>Agaricomycetidae</taxon>
        <taxon>Agaricales</taxon>
        <taxon>Marasmiineae</taxon>
        <taxon>Omphalotaceae</taxon>
        <taxon>Lentinula</taxon>
    </lineage>
</organism>
<protein>
    <submittedName>
        <fullName evidence="2">Uncharacterized protein</fullName>
    </submittedName>
</protein>
<keyword evidence="3" id="KW-1185">Reference proteome</keyword>
<feature type="region of interest" description="Disordered" evidence="1">
    <location>
        <begin position="1"/>
        <end position="26"/>
    </location>
</feature>